<dbReference type="PANTHER" id="PTHR30563:SF0">
    <property type="entry name" value="DNA RECOMBINATION PROTEIN RMUC"/>
    <property type="match status" value="1"/>
</dbReference>
<keyword evidence="5" id="KW-1133">Transmembrane helix</keyword>
<keyword evidence="3" id="KW-0175">Coiled coil</keyword>
<feature type="transmembrane region" description="Helical" evidence="5">
    <location>
        <begin position="6"/>
        <end position="24"/>
    </location>
</feature>
<sequence length="362" mass="41516">MDYLIIGLLILIIILIVISLMKNINESKITDRLNNLEITTIKELNEFKDGLTRNLTEDFTKLNEGLEKRLLAINEAVNERINQNFEKTNKTFTSVIERLSKIDEAQKKIDTLSTDIISLQSILTDKKTRGIYGEVNLKHILVNIFGEGNDSIYRLQYTLPNGTIADSILFAPEPLGTIAIDSKFPLEHYQIMVDKDLSKAERDAATKAFKNDVKKHIDAISSKYIIDGVTSDQAIMFLPAEAIFAEINAYHPDLIEYAYKKRVWLTSPTTLMSTLTVIQMIIKNMEKDKYTSIIHEELNKLSLEFARYKERWDKLSRSIQAVNKDVENVSITTDKISKKFESINKVEFKDTKEIDKNDNLLN</sequence>
<comment type="function">
    <text evidence="1">Involved in DNA recombination.</text>
</comment>
<dbReference type="EMBL" id="DVHC01000011">
    <property type="protein sequence ID" value="HIR58572.1"/>
    <property type="molecule type" value="Genomic_DNA"/>
</dbReference>
<dbReference type="Pfam" id="PF02646">
    <property type="entry name" value="RmuC"/>
    <property type="match status" value="1"/>
</dbReference>
<protein>
    <submittedName>
        <fullName evidence="6">DNA recombination protein RmuC</fullName>
    </submittedName>
</protein>
<keyword evidence="5" id="KW-0472">Membrane</keyword>
<organism evidence="6 7">
    <name type="scientific">Candidatus Onthousia excrementipullorum</name>
    <dbReference type="NCBI Taxonomy" id="2840884"/>
    <lineage>
        <taxon>Bacteria</taxon>
        <taxon>Bacillati</taxon>
        <taxon>Bacillota</taxon>
        <taxon>Bacilli</taxon>
        <taxon>Candidatus Onthousia</taxon>
    </lineage>
</organism>
<reference evidence="6" key="1">
    <citation type="submission" date="2020-10" db="EMBL/GenBank/DDBJ databases">
        <authorList>
            <person name="Gilroy R."/>
        </authorList>
    </citation>
    <scope>NUCLEOTIDE SEQUENCE</scope>
    <source>
        <strain evidence="6">CHK184-20233</strain>
    </source>
</reference>
<proteinExistence type="inferred from homology"/>
<reference evidence="6" key="2">
    <citation type="journal article" date="2021" name="PeerJ">
        <title>Extensive microbial diversity within the chicken gut microbiome revealed by metagenomics and culture.</title>
        <authorList>
            <person name="Gilroy R."/>
            <person name="Ravi A."/>
            <person name="Getino M."/>
            <person name="Pursley I."/>
            <person name="Horton D.L."/>
            <person name="Alikhan N.F."/>
            <person name="Baker D."/>
            <person name="Gharbi K."/>
            <person name="Hall N."/>
            <person name="Watson M."/>
            <person name="Adriaenssens E.M."/>
            <person name="Foster-Nyarko E."/>
            <person name="Jarju S."/>
            <person name="Secka A."/>
            <person name="Antonio M."/>
            <person name="Oren A."/>
            <person name="Chaudhuri R.R."/>
            <person name="La Ragione R."/>
            <person name="Hildebrand F."/>
            <person name="Pallen M.J."/>
        </authorList>
    </citation>
    <scope>NUCLEOTIDE SEQUENCE</scope>
    <source>
        <strain evidence="6">CHK184-20233</strain>
    </source>
</reference>
<keyword evidence="4" id="KW-0233">DNA recombination</keyword>
<dbReference type="GO" id="GO:0006310">
    <property type="term" value="P:DNA recombination"/>
    <property type="evidence" value="ECO:0007669"/>
    <property type="project" value="UniProtKB-KW"/>
</dbReference>
<keyword evidence="5" id="KW-0812">Transmembrane</keyword>
<accession>A0A9D1DT70</accession>
<comment type="caution">
    <text evidence="6">The sequence shown here is derived from an EMBL/GenBank/DDBJ whole genome shotgun (WGS) entry which is preliminary data.</text>
</comment>
<evidence type="ECO:0000313" key="7">
    <source>
        <dbReference type="Proteomes" id="UP000824232"/>
    </source>
</evidence>
<dbReference type="InterPro" id="IPR003798">
    <property type="entry name" value="DNA_recombination_RmuC"/>
</dbReference>
<dbReference type="PANTHER" id="PTHR30563">
    <property type="entry name" value="DNA RECOMBINATION PROTEIN RMUC"/>
    <property type="match status" value="1"/>
</dbReference>
<dbReference type="Proteomes" id="UP000824232">
    <property type="component" value="Unassembled WGS sequence"/>
</dbReference>
<evidence type="ECO:0000256" key="1">
    <source>
        <dbReference type="ARBA" id="ARBA00003416"/>
    </source>
</evidence>
<comment type="similarity">
    <text evidence="2">Belongs to the RmuC family.</text>
</comment>
<dbReference type="AlphaFoldDB" id="A0A9D1DT70"/>
<name>A0A9D1DT70_9FIRM</name>
<gene>
    <name evidence="6" type="ORF">IAB38_00830</name>
</gene>
<evidence type="ECO:0000313" key="6">
    <source>
        <dbReference type="EMBL" id="HIR58572.1"/>
    </source>
</evidence>
<evidence type="ECO:0000256" key="3">
    <source>
        <dbReference type="ARBA" id="ARBA00023054"/>
    </source>
</evidence>
<evidence type="ECO:0000256" key="5">
    <source>
        <dbReference type="SAM" id="Phobius"/>
    </source>
</evidence>
<evidence type="ECO:0000256" key="4">
    <source>
        <dbReference type="ARBA" id="ARBA00023172"/>
    </source>
</evidence>
<evidence type="ECO:0000256" key="2">
    <source>
        <dbReference type="ARBA" id="ARBA00009840"/>
    </source>
</evidence>